<keyword evidence="1" id="KW-0732">Signal</keyword>
<dbReference type="SUPFAM" id="SSF54001">
    <property type="entry name" value="Cysteine proteinases"/>
    <property type="match status" value="1"/>
</dbReference>
<feature type="chain" id="PRO_5017367352" evidence="1">
    <location>
        <begin position="21"/>
        <end position="124"/>
    </location>
</feature>
<evidence type="ECO:0000313" key="4">
    <source>
        <dbReference type="Proteomes" id="UP000265520"/>
    </source>
</evidence>
<name>A0A392QZ49_9FABA</name>
<dbReference type="AlphaFoldDB" id="A0A392QZ49"/>
<dbReference type="Pfam" id="PF00112">
    <property type="entry name" value="Peptidase_C1"/>
    <property type="match status" value="1"/>
</dbReference>
<comment type="caution">
    <text evidence="3">The sequence shown here is derived from an EMBL/GenBank/DDBJ whole genome shotgun (WGS) entry which is preliminary data.</text>
</comment>
<feature type="non-terminal residue" evidence="3">
    <location>
        <position position="124"/>
    </location>
</feature>
<accession>A0A392QZ49</accession>
<feature type="domain" description="Peptidase C1A papain C-terminal" evidence="2">
    <location>
        <begin position="28"/>
        <end position="111"/>
    </location>
</feature>
<feature type="signal peptide" evidence="1">
    <location>
        <begin position="1"/>
        <end position="20"/>
    </location>
</feature>
<dbReference type="Proteomes" id="UP000265520">
    <property type="component" value="Unassembled WGS sequence"/>
</dbReference>
<dbReference type="InterPro" id="IPR038765">
    <property type="entry name" value="Papain-like_cys_pep_sf"/>
</dbReference>
<dbReference type="InterPro" id="IPR025660">
    <property type="entry name" value="Pept_his_AS"/>
</dbReference>
<keyword evidence="4" id="KW-1185">Reference proteome</keyword>
<feature type="non-terminal residue" evidence="3">
    <location>
        <position position="1"/>
    </location>
</feature>
<evidence type="ECO:0000313" key="3">
    <source>
        <dbReference type="EMBL" id="MCI29633.1"/>
    </source>
</evidence>
<dbReference type="GO" id="GO:0006508">
    <property type="term" value="P:proteolysis"/>
    <property type="evidence" value="ECO:0007669"/>
    <property type="project" value="InterPro"/>
</dbReference>
<dbReference type="InterPro" id="IPR000668">
    <property type="entry name" value="Peptidase_C1A_C"/>
</dbReference>
<reference evidence="3 4" key="1">
    <citation type="journal article" date="2018" name="Front. Plant Sci.">
        <title>Red Clover (Trifolium pratense) and Zigzag Clover (T. medium) - A Picture of Genomic Similarities and Differences.</title>
        <authorList>
            <person name="Dluhosova J."/>
            <person name="Istvanek J."/>
            <person name="Nedelnik J."/>
            <person name="Repkova J."/>
        </authorList>
    </citation>
    <scope>NUCLEOTIDE SEQUENCE [LARGE SCALE GENOMIC DNA]</scope>
    <source>
        <strain evidence="4">cv. 10/8</strain>
        <tissue evidence="3">Leaf</tissue>
    </source>
</reference>
<dbReference type="GO" id="GO:0008234">
    <property type="term" value="F:cysteine-type peptidase activity"/>
    <property type="evidence" value="ECO:0007669"/>
    <property type="project" value="InterPro"/>
</dbReference>
<evidence type="ECO:0000259" key="2">
    <source>
        <dbReference type="Pfam" id="PF00112"/>
    </source>
</evidence>
<protein>
    <submittedName>
        <fullName evidence="3">Cathepsin B</fullName>
    </submittedName>
</protein>
<sequence length="124" mass="13782">LMFPLLLISLLLLISHAISAQLAVQGQRSPIPVGVRWIKEIADFREDGIYNEPIEDDTFVSRAGYRVGAHSLLVVGFGSEIVQGHPVEFWIVQNSHGVRWRYHGYAKFNVTIRCGGGDIPLING</sequence>
<dbReference type="Gene3D" id="3.90.70.10">
    <property type="entry name" value="Cysteine proteinases"/>
    <property type="match status" value="1"/>
</dbReference>
<dbReference type="EMBL" id="LXQA010173880">
    <property type="protein sequence ID" value="MCI29633.1"/>
    <property type="molecule type" value="Genomic_DNA"/>
</dbReference>
<proteinExistence type="predicted"/>
<dbReference type="PROSITE" id="PS00639">
    <property type="entry name" value="THIOL_PROTEASE_HIS"/>
    <property type="match status" value="1"/>
</dbReference>
<organism evidence="3 4">
    <name type="scientific">Trifolium medium</name>
    <dbReference type="NCBI Taxonomy" id="97028"/>
    <lineage>
        <taxon>Eukaryota</taxon>
        <taxon>Viridiplantae</taxon>
        <taxon>Streptophyta</taxon>
        <taxon>Embryophyta</taxon>
        <taxon>Tracheophyta</taxon>
        <taxon>Spermatophyta</taxon>
        <taxon>Magnoliopsida</taxon>
        <taxon>eudicotyledons</taxon>
        <taxon>Gunneridae</taxon>
        <taxon>Pentapetalae</taxon>
        <taxon>rosids</taxon>
        <taxon>fabids</taxon>
        <taxon>Fabales</taxon>
        <taxon>Fabaceae</taxon>
        <taxon>Papilionoideae</taxon>
        <taxon>50 kb inversion clade</taxon>
        <taxon>NPAAA clade</taxon>
        <taxon>Hologalegina</taxon>
        <taxon>IRL clade</taxon>
        <taxon>Trifolieae</taxon>
        <taxon>Trifolium</taxon>
    </lineage>
</organism>
<evidence type="ECO:0000256" key="1">
    <source>
        <dbReference type="SAM" id="SignalP"/>
    </source>
</evidence>